<evidence type="ECO:0000313" key="2">
    <source>
        <dbReference type="Proteomes" id="UP000523196"/>
    </source>
</evidence>
<keyword evidence="2" id="KW-1185">Reference proteome</keyword>
<reference evidence="1 2" key="1">
    <citation type="submission" date="2020-08" db="EMBL/GenBank/DDBJ databases">
        <authorList>
            <person name="Xu S."/>
            <person name="Li A."/>
        </authorList>
    </citation>
    <scope>NUCLEOTIDE SEQUENCE [LARGE SCALE GENOMIC DNA]</scope>
    <source>
        <strain evidence="1 2">119BY6-57</strain>
    </source>
</reference>
<dbReference type="AlphaFoldDB" id="A0A7W3TMK2"/>
<accession>A0A7W3TMK2</accession>
<gene>
    <name evidence="1" type="ORF">H4F98_10960</name>
</gene>
<protein>
    <submittedName>
        <fullName evidence="1">Uncharacterized protein</fullName>
    </submittedName>
</protein>
<name>A0A7W3TMK2_9GAMM</name>
<dbReference type="RefSeq" id="WP_182687606.1">
    <property type="nucleotide sequence ID" value="NZ_JACHTF010000011.1"/>
</dbReference>
<comment type="caution">
    <text evidence="1">The sequence shown here is derived from an EMBL/GenBank/DDBJ whole genome shotgun (WGS) entry which is preliminary data.</text>
</comment>
<dbReference type="EMBL" id="JACHTF010000011">
    <property type="protein sequence ID" value="MBB1061088.1"/>
    <property type="molecule type" value="Genomic_DNA"/>
</dbReference>
<proteinExistence type="predicted"/>
<organism evidence="1 2">
    <name type="scientific">Marilutibacter spongiae</name>
    <dbReference type="NCBI Taxonomy" id="2025720"/>
    <lineage>
        <taxon>Bacteria</taxon>
        <taxon>Pseudomonadati</taxon>
        <taxon>Pseudomonadota</taxon>
        <taxon>Gammaproteobacteria</taxon>
        <taxon>Lysobacterales</taxon>
        <taxon>Lysobacteraceae</taxon>
        <taxon>Marilutibacter</taxon>
    </lineage>
</organism>
<evidence type="ECO:0000313" key="1">
    <source>
        <dbReference type="EMBL" id="MBB1061088.1"/>
    </source>
</evidence>
<sequence>MSHELVEAFDAAGLPLCRTLCEMLDEHPAHGTDRRGCGLTQATRFLSQSINTPVDPCDPADLRVFRDIDARRAHGIGLHARRHGWPGGWRDLGQAPDALRHALAGLPGGASLLDLDERVRAVGARLEREESRVVLALVEAILHRRASPLSPLPPMPDKPEIGSCSQAEEFFLEIAHGKIRRGGRVNLFVDGDGRPVLVEKVALGESHSAMFVGPAQICRVPIPPGSIAALEPAPGAQPLSRHPHGEVFALSALARVRFLRISTLSVSPAHRARAFGMQFQRQRTGNMLSPGTTGWNDLHRYAKDLLDAHPGVL</sequence>
<dbReference type="Proteomes" id="UP000523196">
    <property type="component" value="Unassembled WGS sequence"/>
</dbReference>